<protein>
    <submittedName>
        <fullName evidence="3">Energy transducer TonB</fullName>
    </submittedName>
</protein>
<name>A0A7G9QAH6_9SPHI</name>
<dbReference type="Proteomes" id="UP000515806">
    <property type="component" value="Chromosome"/>
</dbReference>
<dbReference type="InterPro" id="IPR037682">
    <property type="entry name" value="TonB_C"/>
</dbReference>
<proteinExistence type="predicted"/>
<dbReference type="PANTHER" id="PTHR33446:SF2">
    <property type="entry name" value="PROTEIN TONB"/>
    <property type="match status" value="1"/>
</dbReference>
<dbReference type="EMBL" id="CP060723">
    <property type="protein sequence ID" value="QNN40351.1"/>
    <property type="molecule type" value="Genomic_DNA"/>
</dbReference>
<keyword evidence="1" id="KW-0732">Signal</keyword>
<feature type="signal peptide" evidence="1">
    <location>
        <begin position="1"/>
        <end position="19"/>
    </location>
</feature>
<reference evidence="3 4" key="1">
    <citation type="submission" date="2020-08" db="EMBL/GenBank/DDBJ databases">
        <title>Genome sequence of Pedobacter roseus KACC 11594T.</title>
        <authorList>
            <person name="Hyun D.-W."/>
            <person name="Bae J.-W."/>
        </authorList>
    </citation>
    <scope>NUCLEOTIDE SEQUENCE [LARGE SCALE GENOMIC DNA]</scope>
    <source>
        <strain evidence="3 4">KACC 11594</strain>
    </source>
</reference>
<sequence>MKKIILTFFTITLFLSAYAQKRTMVTYFKKGMITENKNNYDYRRVIEETDTPSIYRLYEFYPDNKEKTLATISKFEPNVVYEGIFQGYNKQGILTSTVNFKKGVLVGECSYYYDNGKLENVFQYNEQGNNPGKQQRKWVTGIDSLGNQFIKDGNGLYKKTDKSGLTEEGNYLNGYKDGIWKGASKIASYEEVYENGIFKSGTSTLADGKQIQYDKMEQQPEFKGGMPEFYKYLARNYRFPAEAQRNQVNGKLYISFVVEKDGRLTDYEFKNSLGYGTQEEAVRVLNECPKWIPGNQHGIPVRVKYNININLAQR</sequence>
<dbReference type="KEGG" id="proe:H9L23_14445"/>
<feature type="chain" id="PRO_5028937314" evidence="1">
    <location>
        <begin position="20"/>
        <end position="314"/>
    </location>
</feature>
<dbReference type="GO" id="GO:0031992">
    <property type="term" value="F:energy transducer activity"/>
    <property type="evidence" value="ECO:0007669"/>
    <property type="project" value="TreeGrafter"/>
</dbReference>
<evidence type="ECO:0000313" key="4">
    <source>
        <dbReference type="Proteomes" id="UP000515806"/>
    </source>
</evidence>
<dbReference type="PROSITE" id="PS52015">
    <property type="entry name" value="TONB_CTD"/>
    <property type="match status" value="1"/>
</dbReference>
<dbReference type="GO" id="GO:0055085">
    <property type="term" value="P:transmembrane transport"/>
    <property type="evidence" value="ECO:0007669"/>
    <property type="project" value="InterPro"/>
</dbReference>
<dbReference type="AlphaFoldDB" id="A0A7G9QAH6"/>
<dbReference type="InterPro" id="IPR051045">
    <property type="entry name" value="TonB-dependent_transducer"/>
</dbReference>
<evidence type="ECO:0000259" key="2">
    <source>
        <dbReference type="PROSITE" id="PS52015"/>
    </source>
</evidence>
<evidence type="ECO:0000313" key="3">
    <source>
        <dbReference type="EMBL" id="QNN40351.1"/>
    </source>
</evidence>
<dbReference type="PANTHER" id="PTHR33446">
    <property type="entry name" value="PROTEIN TONB-RELATED"/>
    <property type="match status" value="1"/>
</dbReference>
<dbReference type="Pfam" id="PF03544">
    <property type="entry name" value="TonB_C"/>
    <property type="match status" value="1"/>
</dbReference>
<gene>
    <name evidence="3" type="ORF">H9L23_14445</name>
</gene>
<dbReference type="RefSeq" id="WP_187591078.1">
    <property type="nucleotide sequence ID" value="NZ_CP060723.1"/>
</dbReference>
<dbReference type="SUPFAM" id="SSF82185">
    <property type="entry name" value="Histone H3 K4-specific methyltransferase SET7/9 N-terminal domain"/>
    <property type="match status" value="1"/>
</dbReference>
<dbReference type="GO" id="GO:0098797">
    <property type="term" value="C:plasma membrane protein complex"/>
    <property type="evidence" value="ECO:0007669"/>
    <property type="project" value="TreeGrafter"/>
</dbReference>
<keyword evidence="4" id="KW-1185">Reference proteome</keyword>
<organism evidence="3 4">
    <name type="scientific">Pedobacter roseus</name>
    <dbReference type="NCBI Taxonomy" id="336820"/>
    <lineage>
        <taxon>Bacteria</taxon>
        <taxon>Pseudomonadati</taxon>
        <taxon>Bacteroidota</taxon>
        <taxon>Sphingobacteriia</taxon>
        <taxon>Sphingobacteriales</taxon>
        <taxon>Sphingobacteriaceae</taxon>
        <taxon>Pedobacter</taxon>
    </lineage>
</organism>
<feature type="domain" description="TonB C-terminal" evidence="2">
    <location>
        <begin position="224"/>
        <end position="314"/>
    </location>
</feature>
<accession>A0A7G9QAH6</accession>
<dbReference type="SUPFAM" id="SSF74653">
    <property type="entry name" value="TolA/TonB C-terminal domain"/>
    <property type="match status" value="1"/>
</dbReference>
<evidence type="ECO:0000256" key="1">
    <source>
        <dbReference type="SAM" id="SignalP"/>
    </source>
</evidence>
<dbReference type="Gene3D" id="3.30.1150.10">
    <property type="match status" value="1"/>
</dbReference>